<dbReference type="RefSeq" id="WP_166274208.1">
    <property type="nucleotide sequence ID" value="NZ_JAAFGS010000003.1"/>
</dbReference>
<sequence length="894" mass="100289">MNKLMMIDGNNLIYRAFYGITAPLQTADGRPTNAVYGFMLMLLRLLQDEKPTHILVAFDAGKKTFRHDTFGEYKAGRQKTPPELSTQFPLLKELIEALGIKQYELENYEADDIMGTLAKRADAEKCETVIVSGDQDVLQLASEHVRINLLKGKGVGDVLPHGPEQIMERFGLTPQQIIDLKGLMGDSSDNIPGVPGVGEKTALKLLHEFGTVENLLANTDKLKGKQKERIEENADSAELSKRLATIFRDVPLPLEWDELAYAGANRDEAVPVLRNLQFTSLIDKIPYAGGVGEDEDPFAPAAPKADERPPLDVRVADEDLLGELAEFLPKVSVIHAETHGDNPHHAEVAGLTLHGEDRYYYVPFELLRSPEAAPVLDWLEDASAPKSGYDLHRTDLALYWNGVNFAGAAFDSQLAAYLIDPTETATTVSGLAAKYELPALAEDEEVYGRLTKFAWPDIETLAAHSARKVEALENIIPKQRELLESFEMNRLFFELEMPLSRILADMEKQGIAVNPDDLEALGREFESEISRLQAEIYEHAGMEFNINSTRQLGEILFDKLGLPVKKKTKTGYSTDAKVLEELAPYHAIVRTILQYRQLTKLQSTYIDGLLKEIRPETGKVHTYYRQALTATGRLSSQYPNLQNIPIRLEEGKKIRKAFVPSEPGWTILAADYSQIELRVLAHISNDERLKDAFLHDMDIHTKTAMDVFGVPKEEVDANMRRSAKAVNFGIVYGISDYGLSQNLGISRKQAADFIEQYFAVFKGVQQYMHDIVEEAKKDGYVKTMLERRRYLPDIHSRNFAQRSFAERTAMNTPIQGTAADIIKLAMVQVDAVLRERGLKSRMLLQVHDELVFEVPQDELELMKKLVPATMEGALKLSVPLKADVSFGSNWYEAK</sequence>
<organism evidence="21 22">
    <name type="scientific">Saccharibacillus alkalitolerans</name>
    <dbReference type="NCBI Taxonomy" id="2705290"/>
    <lineage>
        <taxon>Bacteria</taxon>
        <taxon>Bacillati</taxon>
        <taxon>Bacillota</taxon>
        <taxon>Bacilli</taxon>
        <taxon>Bacillales</taxon>
        <taxon>Paenibacillaceae</taxon>
        <taxon>Saccharibacillus</taxon>
    </lineage>
</organism>
<keyword evidence="5 17" id="KW-0808">Transferase</keyword>
<dbReference type="Pfam" id="PF01367">
    <property type="entry name" value="5_3_exonuc"/>
    <property type="match status" value="1"/>
</dbReference>
<evidence type="ECO:0000256" key="11">
    <source>
        <dbReference type="ARBA" id="ARBA00022839"/>
    </source>
</evidence>
<evidence type="ECO:0000256" key="12">
    <source>
        <dbReference type="ARBA" id="ARBA00022932"/>
    </source>
</evidence>
<evidence type="ECO:0000256" key="10">
    <source>
        <dbReference type="ARBA" id="ARBA00022801"/>
    </source>
</evidence>
<dbReference type="Gene3D" id="1.20.1060.10">
    <property type="entry name" value="Taq DNA Polymerase, Chain T, domain 4"/>
    <property type="match status" value="1"/>
</dbReference>
<comment type="similarity">
    <text evidence="1 17">Belongs to the DNA polymerase type-A family.</text>
</comment>
<dbReference type="SMART" id="SM00482">
    <property type="entry name" value="POLAc"/>
    <property type="match status" value="1"/>
</dbReference>
<dbReference type="InterPro" id="IPR002562">
    <property type="entry name" value="3'-5'_exonuclease_dom"/>
</dbReference>
<dbReference type="PRINTS" id="PR00868">
    <property type="entry name" value="DNAPOLI"/>
</dbReference>
<evidence type="ECO:0000256" key="14">
    <source>
        <dbReference type="ARBA" id="ARBA00023204"/>
    </source>
</evidence>
<dbReference type="SUPFAM" id="SSF47807">
    <property type="entry name" value="5' to 3' exonuclease, C-terminal subdomain"/>
    <property type="match status" value="1"/>
</dbReference>
<dbReference type="InterPro" id="IPR020045">
    <property type="entry name" value="DNA_polI_H3TH"/>
</dbReference>
<dbReference type="EMBL" id="JAAFGS010000003">
    <property type="protein sequence ID" value="NGZ75800.1"/>
    <property type="molecule type" value="Genomic_DNA"/>
</dbReference>
<evidence type="ECO:0000256" key="4">
    <source>
        <dbReference type="ARBA" id="ARBA00020311"/>
    </source>
</evidence>
<dbReference type="InterPro" id="IPR043502">
    <property type="entry name" value="DNA/RNA_pol_sf"/>
</dbReference>
<dbReference type="InterPro" id="IPR054690">
    <property type="entry name" value="DNA_polI_exonuclease"/>
</dbReference>
<dbReference type="InterPro" id="IPR002421">
    <property type="entry name" value="5-3_exonuclease"/>
</dbReference>
<evidence type="ECO:0000313" key="22">
    <source>
        <dbReference type="Proteomes" id="UP000800303"/>
    </source>
</evidence>
<gene>
    <name evidence="17 21" type="primary">polA</name>
    <name evidence="21" type="ORF">GYN08_10750</name>
</gene>
<evidence type="ECO:0000313" key="21">
    <source>
        <dbReference type="EMBL" id="NGZ75800.1"/>
    </source>
</evidence>
<dbReference type="InterPro" id="IPR001098">
    <property type="entry name" value="DNA-dir_DNA_pol_A_palm_dom"/>
</dbReference>
<evidence type="ECO:0000256" key="7">
    <source>
        <dbReference type="ARBA" id="ARBA00022705"/>
    </source>
</evidence>
<keyword evidence="13 17" id="KW-0238">DNA-binding</keyword>
<dbReference type="SUPFAM" id="SSF53098">
    <property type="entry name" value="Ribonuclease H-like"/>
    <property type="match status" value="1"/>
</dbReference>
<dbReference type="InterPro" id="IPR036279">
    <property type="entry name" value="5-3_exonuclease_C_sf"/>
</dbReference>
<evidence type="ECO:0000256" key="13">
    <source>
        <dbReference type="ARBA" id="ARBA00023125"/>
    </source>
</evidence>
<dbReference type="InterPro" id="IPR019760">
    <property type="entry name" value="DNA-dir_DNA_pol_A_CS"/>
</dbReference>
<evidence type="ECO:0000256" key="5">
    <source>
        <dbReference type="ARBA" id="ARBA00022679"/>
    </source>
</evidence>
<evidence type="ECO:0000256" key="16">
    <source>
        <dbReference type="NCBIfam" id="TIGR00593"/>
    </source>
</evidence>
<dbReference type="Gene3D" id="3.40.50.1010">
    <property type="entry name" value="5'-nuclease"/>
    <property type="match status" value="1"/>
</dbReference>
<keyword evidence="12 17" id="KW-0239">DNA-directed DNA polymerase</keyword>
<name>A0ABX0F5Q7_9BACL</name>
<comment type="subunit">
    <text evidence="2 17">Single-chain monomer with multiple functions.</text>
</comment>
<keyword evidence="7 17" id="KW-0235">DNA replication</keyword>
<dbReference type="GO" id="GO:0003887">
    <property type="term" value="F:DNA-directed DNA polymerase activity"/>
    <property type="evidence" value="ECO:0007669"/>
    <property type="project" value="UniProtKB-EC"/>
</dbReference>
<dbReference type="Proteomes" id="UP000800303">
    <property type="component" value="Unassembled WGS sequence"/>
</dbReference>
<comment type="caution">
    <text evidence="21">The sequence shown here is derived from an EMBL/GenBank/DDBJ whole genome shotgun (WGS) entry which is preliminary data.</text>
</comment>
<dbReference type="CDD" id="cd06140">
    <property type="entry name" value="DNA_polA_I_Bacillus_like_exo"/>
    <property type="match status" value="1"/>
</dbReference>
<dbReference type="CDD" id="cd09898">
    <property type="entry name" value="H3TH_53EXO"/>
    <property type="match status" value="1"/>
</dbReference>
<feature type="domain" description="3'-5' exonuclease" evidence="18">
    <location>
        <begin position="312"/>
        <end position="484"/>
    </location>
</feature>
<feature type="domain" description="5'-3' exonuclease" evidence="19">
    <location>
        <begin position="2"/>
        <end position="262"/>
    </location>
</feature>
<keyword evidence="10" id="KW-0378">Hydrolase</keyword>
<protein>
    <recommendedName>
        <fullName evidence="4 16">DNA polymerase I</fullName>
        <ecNumber evidence="3 16">2.7.7.7</ecNumber>
    </recommendedName>
</protein>
<dbReference type="CDD" id="cd09859">
    <property type="entry name" value="PIN_53EXO"/>
    <property type="match status" value="1"/>
</dbReference>
<evidence type="ECO:0000259" key="20">
    <source>
        <dbReference type="SMART" id="SM00482"/>
    </source>
</evidence>
<dbReference type="SMART" id="SM00474">
    <property type="entry name" value="35EXOc"/>
    <property type="match status" value="1"/>
</dbReference>
<dbReference type="SUPFAM" id="SSF88723">
    <property type="entry name" value="PIN domain-like"/>
    <property type="match status" value="1"/>
</dbReference>
<keyword evidence="9 17" id="KW-0227">DNA damage</keyword>
<accession>A0ABX0F5Q7</accession>
<evidence type="ECO:0000256" key="6">
    <source>
        <dbReference type="ARBA" id="ARBA00022695"/>
    </source>
</evidence>
<keyword evidence="14 17" id="KW-0234">DNA repair</keyword>
<dbReference type="SMART" id="SM00475">
    <property type="entry name" value="53EXOc"/>
    <property type="match status" value="1"/>
</dbReference>
<evidence type="ECO:0000256" key="9">
    <source>
        <dbReference type="ARBA" id="ARBA00022763"/>
    </source>
</evidence>
<dbReference type="Pfam" id="PF22619">
    <property type="entry name" value="DNA_polI_exo1"/>
    <property type="match status" value="1"/>
</dbReference>
<dbReference type="SUPFAM" id="SSF56672">
    <property type="entry name" value="DNA/RNA polymerases"/>
    <property type="match status" value="1"/>
</dbReference>
<dbReference type="CDD" id="cd08637">
    <property type="entry name" value="DNA_pol_A_pol_I_C"/>
    <property type="match status" value="1"/>
</dbReference>
<dbReference type="InterPro" id="IPR018320">
    <property type="entry name" value="DNA_polymerase_1"/>
</dbReference>
<dbReference type="InterPro" id="IPR012337">
    <property type="entry name" value="RNaseH-like_sf"/>
</dbReference>
<dbReference type="NCBIfam" id="TIGR00593">
    <property type="entry name" value="pola"/>
    <property type="match status" value="1"/>
</dbReference>
<evidence type="ECO:0000256" key="8">
    <source>
        <dbReference type="ARBA" id="ARBA00022722"/>
    </source>
</evidence>
<keyword evidence="11" id="KW-0269">Exonuclease</keyword>
<evidence type="ECO:0000256" key="1">
    <source>
        <dbReference type="ARBA" id="ARBA00007705"/>
    </source>
</evidence>
<dbReference type="InterPro" id="IPR029060">
    <property type="entry name" value="PIN-like_dom_sf"/>
</dbReference>
<reference evidence="21 22" key="1">
    <citation type="submission" date="2020-01" db="EMBL/GenBank/DDBJ databases">
        <title>Polyphasic characterisation and genomic insights into a novel alkali tolerant bacterium VR-M41.</title>
        <authorList>
            <person name="Vemuluri V.R."/>
        </authorList>
    </citation>
    <scope>NUCLEOTIDE SEQUENCE [LARGE SCALE GENOMIC DNA]</scope>
    <source>
        <strain evidence="21 22">VR-M41</strain>
    </source>
</reference>
<evidence type="ECO:0000259" key="18">
    <source>
        <dbReference type="SMART" id="SM00474"/>
    </source>
</evidence>
<dbReference type="SMART" id="SM00279">
    <property type="entry name" value="HhH2"/>
    <property type="match status" value="1"/>
</dbReference>
<keyword evidence="6 17" id="KW-0548">Nucleotidyltransferase</keyword>
<dbReference type="Pfam" id="PF00476">
    <property type="entry name" value="DNA_pol_A"/>
    <property type="match status" value="1"/>
</dbReference>
<evidence type="ECO:0000256" key="17">
    <source>
        <dbReference type="RuleBase" id="RU004460"/>
    </source>
</evidence>
<dbReference type="EC" id="2.7.7.7" evidence="3 16"/>
<dbReference type="Pfam" id="PF02739">
    <property type="entry name" value="5_3_exonuc_N"/>
    <property type="match status" value="1"/>
</dbReference>
<keyword evidence="22" id="KW-1185">Reference proteome</keyword>
<dbReference type="InterPro" id="IPR002298">
    <property type="entry name" value="DNA_polymerase_A"/>
</dbReference>
<dbReference type="PANTHER" id="PTHR10133">
    <property type="entry name" value="DNA POLYMERASE I"/>
    <property type="match status" value="1"/>
</dbReference>
<dbReference type="Gene3D" id="3.30.70.370">
    <property type="match status" value="1"/>
</dbReference>
<proteinExistence type="inferred from homology"/>
<comment type="catalytic activity">
    <reaction evidence="15 17">
        <text>DNA(n) + a 2'-deoxyribonucleoside 5'-triphosphate = DNA(n+1) + diphosphate</text>
        <dbReference type="Rhea" id="RHEA:22508"/>
        <dbReference type="Rhea" id="RHEA-COMP:17339"/>
        <dbReference type="Rhea" id="RHEA-COMP:17340"/>
        <dbReference type="ChEBI" id="CHEBI:33019"/>
        <dbReference type="ChEBI" id="CHEBI:61560"/>
        <dbReference type="ChEBI" id="CHEBI:173112"/>
        <dbReference type="EC" id="2.7.7.7"/>
    </reaction>
</comment>
<dbReference type="InterPro" id="IPR008918">
    <property type="entry name" value="HhH2"/>
</dbReference>
<evidence type="ECO:0000256" key="2">
    <source>
        <dbReference type="ARBA" id="ARBA00011541"/>
    </source>
</evidence>
<evidence type="ECO:0000259" key="19">
    <source>
        <dbReference type="SMART" id="SM00475"/>
    </source>
</evidence>
<evidence type="ECO:0000256" key="15">
    <source>
        <dbReference type="ARBA" id="ARBA00049244"/>
    </source>
</evidence>
<dbReference type="Gene3D" id="1.10.150.20">
    <property type="entry name" value="5' to 3' exonuclease, C-terminal subdomain"/>
    <property type="match status" value="2"/>
</dbReference>
<dbReference type="InterPro" id="IPR020046">
    <property type="entry name" value="5-3_exonucl_a-hlix_arch_N"/>
</dbReference>
<dbReference type="NCBIfam" id="NF004397">
    <property type="entry name" value="PRK05755.1"/>
    <property type="match status" value="1"/>
</dbReference>
<dbReference type="Gene3D" id="3.30.420.10">
    <property type="entry name" value="Ribonuclease H-like superfamily/Ribonuclease H"/>
    <property type="match status" value="1"/>
</dbReference>
<dbReference type="PANTHER" id="PTHR10133:SF27">
    <property type="entry name" value="DNA POLYMERASE NU"/>
    <property type="match status" value="1"/>
</dbReference>
<dbReference type="InterPro" id="IPR036397">
    <property type="entry name" value="RNaseH_sf"/>
</dbReference>
<evidence type="ECO:0000256" key="3">
    <source>
        <dbReference type="ARBA" id="ARBA00012417"/>
    </source>
</evidence>
<feature type="domain" description="DNA-directed DNA polymerase family A palm" evidence="20">
    <location>
        <begin position="651"/>
        <end position="858"/>
    </location>
</feature>
<dbReference type="PROSITE" id="PS00447">
    <property type="entry name" value="DNA_POLYMERASE_A"/>
    <property type="match status" value="1"/>
</dbReference>
<keyword evidence="8" id="KW-0540">Nuclease</keyword>